<dbReference type="EMBL" id="MFDM01000021">
    <property type="protein sequence ID" value="OGE42806.1"/>
    <property type="molecule type" value="Genomic_DNA"/>
</dbReference>
<evidence type="ECO:0000313" key="2">
    <source>
        <dbReference type="Proteomes" id="UP000178565"/>
    </source>
</evidence>
<accession>A0A1F5KPF2</accession>
<dbReference type="Proteomes" id="UP000178565">
    <property type="component" value="Unassembled WGS sequence"/>
</dbReference>
<protein>
    <recommendedName>
        <fullName evidence="3">Ribbon-helix-helix protein CopG domain-containing protein</fullName>
    </recommendedName>
</protein>
<gene>
    <name evidence="1" type="ORF">A3B45_05555</name>
</gene>
<organism evidence="1 2">
    <name type="scientific">Candidatus Daviesbacteria bacterium RIFCSPLOWO2_01_FULL_39_12</name>
    <dbReference type="NCBI Taxonomy" id="1797785"/>
    <lineage>
        <taxon>Bacteria</taxon>
        <taxon>Candidatus Daviesiibacteriota</taxon>
    </lineage>
</organism>
<evidence type="ECO:0000313" key="1">
    <source>
        <dbReference type="EMBL" id="OGE42806.1"/>
    </source>
</evidence>
<proteinExistence type="predicted"/>
<sequence>MLNRRFQMLMDKDTWNKIVKSAKTQNISAGEYIRRAVDKYFEANKGSPEEKRGMPFRGLFKPK</sequence>
<dbReference type="STRING" id="1797785.A3B45_05555"/>
<dbReference type="AlphaFoldDB" id="A0A1F5KPF2"/>
<comment type="caution">
    <text evidence="1">The sequence shown here is derived from an EMBL/GenBank/DDBJ whole genome shotgun (WGS) entry which is preliminary data.</text>
</comment>
<name>A0A1F5KPF2_9BACT</name>
<reference evidence="1 2" key="1">
    <citation type="journal article" date="2016" name="Nat. Commun.">
        <title>Thousands of microbial genomes shed light on interconnected biogeochemical processes in an aquifer system.</title>
        <authorList>
            <person name="Anantharaman K."/>
            <person name="Brown C.T."/>
            <person name="Hug L.A."/>
            <person name="Sharon I."/>
            <person name="Castelle C.J."/>
            <person name="Probst A.J."/>
            <person name="Thomas B.C."/>
            <person name="Singh A."/>
            <person name="Wilkins M.J."/>
            <person name="Karaoz U."/>
            <person name="Brodie E.L."/>
            <person name="Williams K.H."/>
            <person name="Hubbard S.S."/>
            <person name="Banfield J.F."/>
        </authorList>
    </citation>
    <scope>NUCLEOTIDE SEQUENCE [LARGE SCALE GENOMIC DNA]</scope>
</reference>
<evidence type="ECO:0008006" key="3">
    <source>
        <dbReference type="Google" id="ProtNLM"/>
    </source>
</evidence>